<dbReference type="AlphaFoldDB" id="A0A076PJ48"/>
<protein>
    <submittedName>
        <fullName evidence="1">Acyl dehydratase</fullName>
    </submittedName>
</protein>
<evidence type="ECO:0000313" key="2">
    <source>
        <dbReference type="Proteomes" id="UP000028782"/>
    </source>
</evidence>
<dbReference type="HOGENOM" id="CLU_094876_0_0_4"/>
<gene>
    <name evidence="1" type="ORF">O987_13430</name>
</gene>
<evidence type="ECO:0000313" key="1">
    <source>
        <dbReference type="EMBL" id="AIJ46804.1"/>
    </source>
</evidence>
<accession>A0A076PJ48</accession>
<dbReference type="InterPro" id="IPR029069">
    <property type="entry name" value="HotDog_dom_sf"/>
</dbReference>
<organism evidence="1 2">
    <name type="scientific">Comamonas testosteroni TK102</name>
    <dbReference type="NCBI Taxonomy" id="1392005"/>
    <lineage>
        <taxon>Bacteria</taxon>
        <taxon>Pseudomonadati</taxon>
        <taxon>Pseudomonadota</taxon>
        <taxon>Betaproteobacteria</taxon>
        <taxon>Burkholderiales</taxon>
        <taxon>Comamonadaceae</taxon>
        <taxon>Comamonas</taxon>
    </lineage>
</organism>
<dbReference type="InterPro" id="IPR052342">
    <property type="entry name" value="MCH/BMMD"/>
</dbReference>
<reference evidence="1 2" key="1">
    <citation type="journal article" date="2014" name="Genome Announc.">
        <title>Complete Genome Sequence of Polychlorinated Biphenyl Degrader Comamonas testosteroni TK102 (NBRC 109938).</title>
        <authorList>
            <person name="Fukuda K."/>
            <person name="Hosoyama A."/>
            <person name="Tsuchikane K."/>
            <person name="Ohji S."/>
            <person name="Yamazoe A."/>
            <person name="Fujita N."/>
            <person name="Shintani M."/>
            <person name="Kimbara K."/>
        </authorList>
    </citation>
    <scope>NUCLEOTIDE SEQUENCE [LARGE SCALE GENOMIC DNA]</scope>
    <source>
        <strain evidence="1">TK102</strain>
    </source>
</reference>
<dbReference type="Proteomes" id="UP000028782">
    <property type="component" value="Chromosome"/>
</dbReference>
<dbReference type="PANTHER" id="PTHR43664:SF1">
    <property type="entry name" value="BETA-METHYLMALYL-COA DEHYDRATASE"/>
    <property type="match status" value="1"/>
</dbReference>
<dbReference type="PANTHER" id="PTHR43664">
    <property type="entry name" value="MONOAMINE OXIDASE-RELATED"/>
    <property type="match status" value="1"/>
</dbReference>
<dbReference type="RefSeq" id="WP_043372689.1">
    <property type="nucleotide sequence ID" value="NZ_CP006704.1"/>
</dbReference>
<sequence length="169" mass="18508">MSVSNLISSTENRAAALADTPRMGQGFVWQDLRVGQQLRTFRRTVTETDLVNFINTTGMLEAIFIEDGYDGGAIQGRPVPGALTYTLIEGFILQSMIQGTGLAMLELHQKILAPVVVGDTIEALVEVIDIKPTSKGGRAVVSSRIEVYNQRRQQVMVYTAVRLLAGRRA</sequence>
<proteinExistence type="predicted"/>
<dbReference type="CDD" id="cd03441">
    <property type="entry name" value="R_hydratase_like"/>
    <property type="match status" value="1"/>
</dbReference>
<name>A0A076PJ48_COMTE</name>
<dbReference type="SUPFAM" id="SSF54637">
    <property type="entry name" value="Thioesterase/thiol ester dehydrase-isomerase"/>
    <property type="match status" value="1"/>
</dbReference>
<dbReference type="EMBL" id="CP006704">
    <property type="protein sequence ID" value="AIJ46804.1"/>
    <property type="molecule type" value="Genomic_DNA"/>
</dbReference>
<dbReference type="KEGG" id="ctes:O987_13430"/>
<dbReference type="Gene3D" id="3.10.129.10">
    <property type="entry name" value="Hotdog Thioesterase"/>
    <property type="match status" value="1"/>
</dbReference>